<proteinExistence type="predicted"/>
<feature type="domain" description="FecR protein" evidence="2">
    <location>
        <begin position="112"/>
        <end position="203"/>
    </location>
</feature>
<dbReference type="InterPro" id="IPR012373">
    <property type="entry name" value="Ferrdict_sens_TM"/>
</dbReference>
<dbReference type="EMBL" id="JAQQLI010000072">
    <property type="protein sequence ID" value="MDC7789429.1"/>
    <property type="molecule type" value="Genomic_DNA"/>
</dbReference>
<dbReference type="Gene3D" id="2.60.120.1440">
    <property type="match status" value="1"/>
</dbReference>
<comment type="caution">
    <text evidence="4">The sequence shown here is derived from an EMBL/GenBank/DDBJ whole genome shotgun (WGS) entry which is preliminary data.</text>
</comment>
<gene>
    <name evidence="4" type="ORF">PQJ73_27425</name>
</gene>
<evidence type="ECO:0000313" key="5">
    <source>
        <dbReference type="Proteomes" id="UP001165652"/>
    </source>
</evidence>
<reference evidence="4" key="2">
    <citation type="submission" date="2023-02" db="EMBL/GenBank/DDBJ databases">
        <authorList>
            <person name="Rayyan A."/>
            <person name="Meyer T."/>
            <person name="Kyndt J.A."/>
        </authorList>
    </citation>
    <scope>NUCLEOTIDE SEQUENCE</scope>
    <source>
        <strain evidence="4">DSM 9987</strain>
    </source>
</reference>
<keyword evidence="5" id="KW-1185">Reference proteome</keyword>
<dbReference type="Pfam" id="PF16220">
    <property type="entry name" value="DUF4880"/>
    <property type="match status" value="1"/>
</dbReference>
<dbReference type="PANTHER" id="PTHR30273">
    <property type="entry name" value="PERIPLASMIC SIGNAL SENSOR AND SIGMA FACTOR ACTIVATOR FECR-RELATED"/>
    <property type="match status" value="1"/>
</dbReference>
<accession>A0ABT5JIA6</accession>
<feature type="domain" description="FecR N-terminal" evidence="3">
    <location>
        <begin position="15"/>
        <end position="57"/>
    </location>
</feature>
<dbReference type="PIRSF" id="PIRSF018266">
    <property type="entry name" value="FecR"/>
    <property type="match status" value="1"/>
</dbReference>
<dbReference type="PANTHER" id="PTHR30273:SF2">
    <property type="entry name" value="PROTEIN FECR"/>
    <property type="match status" value="1"/>
</dbReference>
<evidence type="ECO:0000313" key="4">
    <source>
        <dbReference type="EMBL" id="MDC7789429.1"/>
    </source>
</evidence>
<evidence type="ECO:0000256" key="1">
    <source>
        <dbReference type="SAM" id="Phobius"/>
    </source>
</evidence>
<dbReference type="Gene3D" id="3.55.50.30">
    <property type="match status" value="1"/>
</dbReference>
<protein>
    <submittedName>
        <fullName evidence="4">FecR family protein</fullName>
    </submittedName>
</protein>
<evidence type="ECO:0000259" key="3">
    <source>
        <dbReference type="Pfam" id="PF16220"/>
    </source>
</evidence>
<dbReference type="Pfam" id="PF04773">
    <property type="entry name" value="FecR"/>
    <property type="match status" value="1"/>
</dbReference>
<organism evidence="4 5">
    <name type="scientific">Rhodoplanes tepidamans</name>
    <name type="common">Rhodoplanes cryptolactis</name>
    <dbReference type="NCBI Taxonomy" id="200616"/>
    <lineage>
        <taxon>Bacteria</taxon>
        <taxon>Pseudomonadati</taxon>
        <taxon>Pseudomonadota</taxon>
        <taxon>Alphaproteobacteria</taxon>
        <taxon>Hyphomicrobiales</taxon>
        <taxon>Nitrobacteraceae</taxon>
        <taxon>Rhodoplanes</taxon>
    </lineage>
</organism>
<dbReference type="InterPro" id="IPR006860">
    <property type="entry name" value="FecR"/>
</dbReference>
<sequence>MTAKQSARARRRRHDEAAGWVLKNRDEAQTAEDRRRFETWLARDPQNRVAYETAERLMGEARQAILGDSTLRDFSVAPRRPVGRTVSALLLAAAVGGGAFVLLDGPMRLRADVLSGSGEMPETTLADGSTVQLNASSAVAFRFTGDTRTVVLLRGQAFFRVVADPARPFVVEAQGGRTTALGTAFDVRLGEETTDVTVVEHAVSITPGEGAPAGTAPAGAAAVRLGEGQQAVYGPDGAVRDVRAADPEAVLAWRRGQLVVDNAVLSEVVAEIGRHFPGRIVIAGAGLASRRVSGTFTVTDTDAALALLRDSLGLIVTRIGLLVVLRG</sequence>
<keyword evidence="1" id="KW-0812">Transmembrane</keyword>
<reference evidence="4" key="1">
    <citation type="journal article" date="2023" name="Microbiol Resour">
        <title>Genome Sequences of Rhodoplanes serenus and Two Thermotolerant Strains, Rhodoplanes tepidamans and 'Rhodoplanes cryptolactis,' Further Refine the Genus.</title>
        <authorList>
            <person name="Rayyan A.A."/>
            <person name="Kyndt J.A."/>
        </authorList>
    </citation>
    <scope>NUCLEOTIDE SEQUENCE</scope>
    <source>
        <strain evidence="4">DSM 9987</strain>
    </source>
</reference>
<feature type="transmembrane region" description="Helical" evidence="1">
    <location>
        <begin position="82"/>
        <end position="103"/>
    </location>
</feature>
<evidence type="ECO:0000259" key="2">
    <source>
        <dbReference type="Pfam" id="PF04773"/>
    </source>
</evidence>
<dbReference type="RefSeq" id="WP_272780254.1">
    <property type="nucleotide sequence ID" value="NZ_JAQQLI010000072.1"/>
</dbReference>
<dbReference type="InterPro" id="IPR032623">
    <property type="entry name" value="FecR_N"/>
</dbReference>
<dbReference type="Proteomes" id="UP001165652">
    <property type="component" value="Unassembled WGS sequence"/>
</dbReference>
<name>A0ABT5JIA6_RHOTP</name>
<keyword evidence="1" id="KW-0472">Membrane</keyword>
<keyword evidence="1" id="KW-1133">Transmembrane helix</keyword>